<gene>
    <name evidence="1" type="ORF">JYT35_00670</name>
</gene>
<organism evidence="1 2">
    <name type="scientific">Acidimicrobium ferrooxidans</name>
    <dbReference type="NCBI Taxonomy" id="53635"/>
    <lineage>
        <taxon>Bacteria</taxon>
        <taxon>Bacillati</taxon>
        <taxon>Actinomycetota</taxon>
        <taxon>Acidimicrobiia</taxon>
        <taxon>Acidimicrobiales</taxon>
        <taxon>Acidimicrobiaceae</taxon>
        <taxon>Acidimicrobium</taxon>
    </lineage>
</organism>
<comment type="caution">
    <text evidence="1">The sequence shown here is derived from an EMBL/GenBank/DDBJ whole genome shotgun (WGS) entry which is preliminary data.</text>
</comment>
<protein>
    <submittedName>
        <fullName evidence="1">Uncharacterized protein</fullName>
    </submittedName>
</protein>
<dbReference type="EMBL" id="JAFIUH010000007">
    <property type="protein sequence ID" value="MBN4059611.1"/>
    <property type="molecule type" value="Genomic_DNA"/>
</dbReference>
<sequence>MRAAAEHLSALLGDFGPESRVEQAGFSTDADETLMLASVIVASDLSNGSRKVATEDVAGETWVGWKDALPPLATLVKVLKEANPNVLSLVELVDRFASQYGWLDDMTRARDVVDWLVETNGEYFRRFDGNVAYWKGPLASKAQIFLELSGCPATDEEIATVVSPSNVRSVSGALSNARLAGHLVRTADRKWALPKWGLEEYVQGEELIVQLIGQLGGRPSLRRLIAEVGDRFARNSVTLWASTSPRFVLEDSYVRLRAEDEPIKLRAPINDARLYRHERDHLWSVIVAIDYDRMYQTSTVLPVAIAPLVPIEYEQKEVLDCNGTCVTVAWTSQVPTLQSSNGFRDVCLHLGAHTGDEILLTFPGDGRLDAKLVPNTRMQRKPLEIVRRHIGGSGTEDLIADVAYAVGFDGTIDRDFTTDEVVERLRARGHTDFNNALFEIHPELGD</sequence>
<name>A0ABS3ARY2_9ACTN</name>
<reference evidence="1" key="1">
    <citation type="submission" date="2021-02" db="EMBL/GenBank/DDBJ databases">
        <title>Activity-based single-cell genomes from oceanic crustal fluid captures similar information to metagenomic and metatranscriptomic surveys with orders of magnitude less sampling.</title>
        <authorList>
            <person name="D'Angelo T.S."/>
            <person name="Orcutt B.N."/>
        </authorList>
    </citation>
    <scope>NUCLEOTIDE SEQUENCE [LARGE SCALE GENOMIC DNA]</scope>
    <source>
        <strain evidence="1">AH-315-J10</strain>
    </source>
</reference>
<accession>A0ABS3ARY2</accession>
<dbReference type="Proteomes" id="UP000724964">
    <property type="component" value="Unassembled WGS sequence"/>
</dbReference>
<keyword evidence="2" id="KW-1185">Reference proteome</keyword>
<evidence type="ECO:0000313" key="2">
    <source>
        <dbReference type="Proteomes" id="UP000724964"/>
    </source>
</evidence>
<proteinExistence type="predicted"/>
<evidence type="ECO:0000313" key="1">
    <source>
        <dbReference type="EMBL" id="MBN4059611.1"/>
    </source>
</evidence>